<protein>
    <submittedName>
        <fullName evidence="1">Uncharacterized protein</fullName>
    </submittedName>
</protein>
<evidence type="ECO:0000313" key="1">
    <source>
        <dbReference type="EMBL" id="CAA3013732.1"/>
    </source>
</evidence>
<dbReference type="AlphaFoldDB" id="A0A8S0U5D9"/>
<proteinExistence type="predicted"/>
<gene>
    <name evidence="1" type="ORF">OLEA9_A076223</name>
</gene>
<dbReference type="Proteomes" id="UP000594638">
    <property type="component" value="Unassembled WGS sequence"/>
</dbReference>
<organism evidence="1 2">
    <name type="scientific">Olea europaea subsp. europaea</name>
    <dbReference type="NCBI Taxonomy" id="158383"/>
    <lineage>
        <taxon>Eukaryota</taxon>
        <taxon>Viridiplantae</taxon>
        <taxon>Streptophyta</taxon>
        <taxon>Embryophyta</taxon>
        <taxon>Tracheophyta</taxon>
        <taxon>Spermatophyta</taxon>
        <taxon>Magnoliopsida</taxon>
        <taxon>eudicotyledons</taxon>
        <taxon>Gunneridae</taxon>
        <taxon>Pentapetalae</taxon>
        <taxon>asterids</taxon>
        <taxon>lamiids</taxon>
        <taxon>Lamiales</taxon>
        <taxon>Oleaceae</taxon>
        <taxon>Oleeae</taxon>
        <taxon>Olea</taxon>
    </lineage>
</organism>
<comment type="caution">
    <text evidence="1">The sequence shown here is derived from an EMBL/GenBank/DDBJ whole genome shotgun (WGS) entry which is preliminary data.</text>
</comment>
<keyword evidence="2" id="KW-1185">Reference proteome</keyword>
<name>A0A8S0U5D9_OLEEU</name>
<evidence type="ECO:0000313" key="2">
    <source>
        <dbReference type="Proteomes" id="UP000594638"/>
    </source>
</evidence>
<accession>A0A8S0U5D9</accession>
<dbReference type="Gramene" id="OE9A076223T1">
    <property type="protein sequence ID" value="OE9A076223C1"/>
    <property type="gene ID" value="OE9A076223"/>
</dbReference>
<reference evidence="1 2" key="1">
    <citation type="submission" date="2019-12" db="EMBL/GenBank/DDBJ databases">
        <authorList>
            <person name="Alioto T."/>
            <person name="Alioto T."/>
            <person name="Gomez Garrido J."/>
        </authorList>
    </citation>
    <scope>NUCLEOTIDE SEQUENCE [LARGE SCALE GENOMIC DNA]</scope>
</reference>
<sequence length="82" mass="8891">MGLGNNMHNRRMWRSCEWEFGLVGCGGQAMGEAVVMADMDDNVTLVLNPQPIHGSDGEEEELEIGLLEIFGWTGPVCLLGVG</sequence>
<dbReference type="EMBL" id="CACTIH010007451">
    <property type="protein sequence ID" value="CAA3013732.1"/>
    <property type="molecule type" value="Genomic_DNA"/>
</dbReference>